<evidence type="ECO:0000313" key="2">
    <source>
        <dbReference type="Proteomes" id="UP000314251"/>
    </source>
</evidence>
<gene>
    <name evidence="1" type="ORF">FH607_009140</name>
</gene>
<comment type="caution">
    <text evidence="1">The sequence shown here is derived from an EMBL/GenBank/DDBJ whole genome shotgun (WGS) entry which is preliminary data.</text>
</comment>
<proteinExistence type="predicted"/>
<name>A0A5N6AHP3_9ACTN</name>
<evidence type="ECO:0000313" key="1">
    <source>
        <dbReference type="EMBL" id="KAB8167058.1"/>
    </source>
</evidence>
<protein>
    <submittedName>
        <fullName evidence="1">Phage head closure protein</fullName>
    </submittedName>
</protein>
<sequence length="111" mass="12192">MDITHLLNRHLAVWRQTTAPDGAGGQTVTWAQAGEVAAKVDQPSTRERVVAQQAGSEHTHTVYTLPGADVRRGDQLRDGGERYRVLSIISPSTPIYRRADVHLIQTEGEPP</sequence>
<organism evidence="1 2">
    <name type="scientific">Streptomyces mimosae</name>
    <dbReference type="NCBI Taxonomy" id="2586635"/>
    <lineage>
        <taxon>Bacteria</taxon>
        <taxon>Bacillati</taxon>
        <taxon>Actinomycetota</taxon>
        <taxon>Actinomycetes</taxon>
        <taxon>Kitasatosporales</taxon>
        <taxon>Streptomycetaceae</taxon>
        <taxon>Streptomyces</taxon>
    </lineage>
</organism>
<dbReference type="NCBIfam" id="TIGR01563">
    <property type="entry name" value="gp16_SPP1"/>
    <property type="match status" value="1"/>
</dbReference>
<dbReference type="OrthoDB" id="3433293at2"/>
<dbReference type="EMBL" id="VDLY02000005">
    <property type="protein sequence ID" value="KAB8167058.1"/>
    <property type="molecule type" value="Genomic_DNA"/>
</dbReference>
<dbReference type="InterPro" id="IPR038666">
    <property type="entry name" value="SSP1_head-tail_sf"/>
</dbReference>
<dbReference type="InterPro" id="IPR008767">
    <property type="entry name" value="Phage_SPP1_head-tail_adaptor"/>
</dbReference>
<keyword evidence="2" id="KW-1185">Reference proteome</keyword>
<reference evidence="1" key="1">
    <citation type="submission" date="2019-10" db="EMBL/GenBank/DDBJ databases">
        <title>Nonomuraea sp. nov., isolated from Phyllanthus amarus.</title>
        <authorList>
            <person name="Klykleung N."/>
            <person name="Tanasupawat S."/>
        </authorList>
    </citation>
    <scope>NUCLEOTIDE SEQUENCE [LARGE SCALE GENOMIC DNA]</scope>
    <source>
        <strain evidence="1">3MP-10</strain>
    </source>
</reference>
<dbReference type="Gene3D" id="2.40.10.270">
    <property type="entry name" value="Bacteriophage SPP1 head-tail adaptor protein"/>
    <property type="match status" value="1"/>
</dbReference>
<dbReference type="RefSeq" id="WP_139667242.1">
    <property type="nucleotide sequence ID" value="NZ_VDLY02000005.1"/>
</dbReference>
<dbReference type="Pfam" id="PF05521">
    <property type="entry name" value="Phage_HCP"/>
    <property type="match status" value="1"/>
</dbReference>
<dbReference type="Proteomes" id="UP000314251">
    <property type="component" value="Unassembled WGS sequence"/>
</dbReference>
<dbReference type="AlphaFoldDB" id="A0A5N6AHP3"/>
<accession>A0A5N6AHP3</accession>